<dbReference type="AlphaFoldDB" id="A0A8S3WH04"/>
<protein>
    <submittedName>
        <fullName evidence="7">(apollo) hypothetical protein</fullName>
    </submittedName>
</protein>
<comment type="caution">
    <text evidence="7">The sequence shown here is derived from an EMBL/GenBank/DDBJ whole genome shotgun (WGS) entry which is preliminary data.</text>
</comment>
<dbReference type="PANTHER" id="PTHR47326:SF1">
    <property type="entry name" value="HTH PSQ-TYPE DOMAIN-CONTAINING PROTEIN"/>
    <property type="match status" value="1"/>
</dbReference>
<proteinExistence type="predicted"/>
<organism evidence="7 8">
    <name type="scientific">Parnassius apollo</name>
    <name type="common">Apollo butterfly</name>
    <name type="synonym">Papilio apollo</name>
    <dbReference type="NCBI Taxonomy" id="110799"/>
    <lineage>
        <taxon>Eukaryota</taxon>
        <taxon>Metazoa</taxon>
        <taxon>Ecdysozoa</taxon>
        <taxon>Arthropoda</taxon>
        <taxon>Hexapoda</taxon>
        <taxon>Insecta</taxon>
        <taxon>Pterygota</taxon>
        <taxon>Neoptera</taxon>
        <taxon>Endopterygota</taxon>
        <taxon>Lepidoptera</taxon>
        <taxon>Glossata</taxon>
        <taxon>Ditrysia</taxon>
        <taxon>Papilionoidea</taxon>
        <taxon>Papilionidae</taxon>
        <taxon>Parnassiinae</taxon>
        <taxon>Parnassini</taxon>
        <taxon>Parnassius</taxon>
        <taxon>Parnassius</taxon>
    </lineage>
</organism>
<dbReference type="Pfam" id="PF16087">
    <property type="entry name" value="DUF4817"/>
    <property type="match status" value="1"/>
</dbReference>
<sequence length="812" mass="92903">MDACDKSIPKKGVWKAKNRRPWWSKTLENLKRDVLRKKRRIRNAAPIRMASVIKDYCTAKQEYVEKTIEAQTSSWKEFCSMQEKESLWDGIYRVIRKTTRRQEDMLLRSVEGDTLNPEESAKLLASTFYPEDSVATDKSYHIKIRRLVQDKKPEDIEDLSEEDPAFTLAELETVLKALNPKKAPGQDGLTSDICTVAIQSEKEEINENLIRAIKDSSNCPSEDRRIFPVEDVTMIVNQNRDTFEYIKSLGLEVEHLKNSLEVQKIDVKCITQAIESLKNPRVDSIDSDICDMKNIVQELKAQIQNTSRQEISTDKFTVDIEPISQKIGKLTDEIKELKEHGATRGTERTCCKSIELKINNKCVTLSVLSPKMGTKCDGCHAVICDDLRMQCSEKNCGKSYHLACLGLGKEKLEATTGESGSKWLCPECTSIIPKGGNLNTPVRGPKQVNKEPVTPSYVNIKRGGGGGPTTVDSIVVENEILKELRALRYDFNCRLDRQAKEYDLLQKRFVVTENELQKVQKILEVVQEKVNKIDLLEANIKILEKKKEELESICNMEKSQQSAVQQPEKSVLTFANVAKKQTQKKAADNKSVAMKPTEPIVHKQCIVIDSQNDLTDITIQKENKMETREKTLNPDDSAKLLAKVFYPEDEVNKDTEEQGKVRDESNAIIKDLRYDSINFRKFTEEEIEMEYADMLLVYGRALNNGHRARRLYGELYPTRRLPSHDTFANTYRRLRETGKLQHREPGVRGRPLDVAVDERILAAFDDDPTISIRKVATELGFSVWKVWSVLRNHCKHPFHLTPVQGTYYFFFL</sequence>
<dbReference type="OrthoDB" id="6876618at2759"/>
<evidence type="ECO:0000256" key="1">
    <source>
        <dbReference type="ARBA" id="ARBA00022723"/>
    </source>
</evidence>
<reference evidence="7" key="1">
    <citation type="submission" date="2021-04" db="EMBL/GenBank/DDBJ databases">
        <authorList>
            <person name="Tunstrom K."/>
        </authorList>
    </citation>
    <scope>NUCLEOTIDE SEQUENCE</scope>
</reference>
<keyword evidence="2 4" id="KW-0863">Zinc-finger</keyword>
<dbReference type="EMBL" id="CAJQZP010000393">
    <property type="protein sequence ID" value="CAG4958932.1"/>
    <property type="molecule type" value="Genomic_DNA"/>
</dbReference>
<dbReference type="InterPro" id="IPR019786">
    <property type="entry name" value="Zinc_finger_PHD-type_CS"/>
</dbReference>
<accession>A0A8S3WH04</accession>
<name>A0A8S3WH04_PARAO</name>
<keyword evidence="5" id="KW-0175">Coiled coil</keyword>
<evidence type="ECO:0000256" key="5">
    <source>
        <dbReference type="SAM" id="Coils"/>
    </source>
</evidence>
<evidence type="ECO:0000256" key="2">
    <source>
        <dbReference type="ARBA" id="ARBA00022771"/>
    </source>
</evidence>
<keyword evidence="1" id="KW-0479">Metal-binding</keyword>
<feature type="coiled-coil region" evidence="5">
    <location>
        <begin position="526"/>
        <end position="560"/>
    </location>
</feature>
<feature type="domain" description="PHD-type" evidence="6">
    <location>
        <begin position="373"/>
        <end position="431"/>
    </location>
</feature>
<gene>
    <name evidence="7" type="ORF">PAPOLLO_LOCUS6028</name>
</gene>
<dbReference type="PROSITE" id="PS50016">
    <property type="entry name" value="ZF_PHD_2"/>
    <property type="match status" value="1"/>
</dbReference>
<dbReference type="GO" id="GO:0008270">
    <property type="term" value="F:zinc ion binding"/>
    <property type="evidence" value="ECO:0007669"/>
    <property type="project" value="UniProtKB-KW"/>
</dbReference>
<dbReference type="InterPro" id="IPR019787">
    <property type="entry name" value="Znf_PHD-finger"/>
</dbReference>
<evidence type="ECO:0000256" key="4">
    <source>
        <dbReference type="PROSITE-ProRule" id="PRU00146"/>
    </source>
</evidence>
<dbReference type="SMART" id="SM00249">
    <property type="entry name" value="PHD"/>
    <property type="match status" value="1"/>
</dbReference>
<evidence type="ECO:0000259" key="6">
    <source>
        <dbReference type="PROSITE" id="PS50016"/>
    </source>
</evidence>
<dbReference type="PROSITE" id="PS01359">
    <property type="entry name" value="ZF_PHD_1"/>
    <property type="match status" value="1"/>
</dbReference>
<keyword evidence="3" id="KW-0862">Zinc</keyword>
<dbReference type="InterPro" id="IPR032135">
    <property type="entry name" value="DUF4817"/>
</dbReference>
<dbReference type="InterPro" id="IPR001965">
    <property type="entry name" value="Znf_PHD"/>
</dbReference>
<evidence type="ECO:0000313" key="7">
    <source>
        <dbReference type="EMBL" id="CAG4958932.1"/>
    </source>
</evidence>
<dbReference type="Proteomes" id="UP000691718">
    <property type="component" value="Unassembled WGS sequence"/>
</dbReference>
<evidence type="ECO:0000256" key="3">
    <source>
        <dbReference type="ARBA" id="ARBA00022833"/>
    </source>
</evidence>
<dbReference type="PANTHER" id="PTHR47326">
    <property type="entry name" value="TRANSPOSABLE ELEMENT TC3 TRANSPOSASE-LIKE PROTEIN"/>
    <property type="match status" value="1"/>
</dbReference>
<evidence type="ECO:0000313" key="8">
    <source>
        <dbReference type="Proteomes" id="UP000691718"/>
    </source>
</evidence>
<keyword evidence="8" id="KW-1185">Reference proteome</keyword>